<name>A0A9W6GPB0_9FUSO</name>
<protein>
    <submittedName>
        <fullName evidence="1">Uncharacterized protein</fullName>
    </submittedName>
</protein>
<dbReference type="Proteomes" id="UP001144471">
    <property type="component" value="Unassembled WGS sequence"/>
</dbReference>
<dbReference type="RefSeq" id="WP_281837853.1">
    <property type="nucleotide sequence ID" value="NZ_BSDY01000037.1"/>
</dbReference>
<dbReference type="EMBL" id="BSDY01000037">
    <property type="protein sequence ID" value="GLI58177.1"/>
    <property type="molecule type" value="Genomic_DNA"/>
</dbReference>
<evidence type="ECO:0000313" key="1">
    <source>
        <dbReference type="EMBL" id="GLI58177.1"/>
    </source>
</evidence>
<sequence>MNLEELIVRSRKRKAIDEFIGIVYKRDSKIHFRYRKDFNELFVPATEYREFTKGKPYDGVIIWIIESPHKWEFKIDIPLFPSGRHHARPLNNPATQEFVKPVYEERINSFFGERLEEGQVFLVLLVNAVQYQCSLGEKTSLYRDKAFVGNWLRGGREDFLERVRSYDGDIYINSCTKGSINRNFLERNYNLIEKGEGPFKVKEINGTLGLHGIVEAELEDAGLIGWDNYIRYPHPSYFVYQEAKGGRVHFPEPETLSLSPVIHMDYRKEHIQLTIKAR</sequence>
<accession>A0A9W6GPB0</accession>
<keyword evidence="2" id="KW-1185">Reference proteome</keyword>
<comment type="caution">
    <text evidence="1">The sequence shown here is derived from an EMBL/GenBank/DDBJ whole genome shotgun (WGS) entry which is preliminary data.</text>
</comment>
<evidence type="ECO:0000313" key="2">
    <source>
        <dbReference type="Proteomes" id="UP001144471"/>
    </source>
</evidence>
<gene>
    <name evidence="1" type="ORF">PM10SUCC1_36910</name>
</gene>
<reference evidence="1" key="1">
    <citation type="submission" date="2022-12" db="EMBL/GenBank/DDBJ databases">
        <title>Reference genome sequencing for broad-spectrum identification of bacterial and archaeal isolates by mass spectrometry.</title>
        <authorList>
            <person name="Sekiguchi Y."/>
            <person name="Tourlousse D.M."/>
        </authorList>
    </citation>
    <scope>NUCLEOTIDE SEQUENCE</scope>
    <source>
        <strain evidence="1">10succ1</strain>
    </source>
</reference>
<organism evidence="1 2">
    <name type="scientific">Propionigenium maris DSM 9537</name>
    <dbReference type="NCBI Taxonomy" id="1123000"/>
    <lineage>
        <taxon>Bacteria</taxon>
        <taxon>Fusobacteriati</taxon>
        <taxon>Fusobacteriota</taxon>
        <taxon>Fusobacteriia</taxon>
        <taxon>Fusobacteriales</taxon>
        <taxon>Fusobacteriaceae</taxon>
        <taxon>Propionigenium</taxon>
    </lineage>
</organism>
<dbReference type="AlphaFoldDB" id="A0A9W6GPB0"/>
<proteinExistence type="predicted"/>